<sequence length="151" mass="13774">MSSASAAPPPDTSPGPYVEGAAGQGPLQATGLFTPAGQPPLMRVEGDRLVLRTLEGEGAEGAGTGTAAEAAGGGGARRGGEGTPVGAGESAASGGGGGGGGGGMMQRGVGEALEAVSATAGGQQHPGPAPAALGAGLTTGPPPPAGEELGL</sequence>
<dbReference type="Gramene" id="PNW81466">
    <property type="protein sequence ID" value="PNW81466"/>
    <property type="gene ID" value="CHLRE_07g357150v5"/>
</dbReference>
<reference evidence="2 3" key="1">
    <citation type="journal article" date="2007" name="Science">
        <title>The Chlamydomonas genome reveals the evolution of key animal and plant functions.</title>
        <authorList>
            <person name="Merchant S.S."/>
            <person name="Prochnik S.E."/>
            <person name="Vallon O."/>
            <person name="Harris E.H."/>
            <person name="Karpowicz S.J."/>
            <person name="Witman G.B."/>
            <person name="Terry A."/>
            <person name="Salamov A."/>
            <person name="Fritz-Laylin L.K."/>
            <person name="Marechal-Drouard L."/>
            <person name="Marshall W.F."/>
            <person name="Qu L.H."/>
            <person name="Nelson D.R."/>
            <person name="Sanderfoot A.A."/>
            <person name="Spalding M.H."/>
            <person name="Kapitonov V.V."/>
            <person name="Ren Q."/>
            <person name="Ferris P."/>
            <person name="Lindquist E."/>
            <person name="Shapiro H."/>
            <person name="Lucas S.M."/>
            <person name="Grimwood J."/>
            <person name="Schmutz J."/>
            <person name="Cardol P."/>
            <person name="Cerutti H."/>
            <person name="Chanfreau G."/>
            <person name="Chen C.L."/>
            <person name="Cognat V."/>
            <person name="Croft M.T."/>
            <person name="Dent R."/>
            <person name="Dutcher S."/>
            <person name="Fernandez E."/>
            <person name="Fukuzawa H."/>
            <person name="Gonzalez-Ballester D."/>
            <person name="Gonzalez-Halphen D."/>
            <person name="Hallmann A."/>
            <person name="Hanikenne M."/>
            <person name="Hippler M."/>
            <person name="Inwood W."/>
            <person name="Jabbari K."/>
            <person name="Kalanon M."/>
            <person name="Kuras R."/>
            <person name="Lefebvre P.A."/>
            <person name="Lemaire S.D."/>
            <person name="Lobanov A.V."/>
            <person name="Lohr M."/>
            <person name="Manuell A."/>
            <person name="Meier I."/>
            <person name="Mets L."/>
            <person name="Mittag M."/>
            <person name="Mittelmeier T."/>
            <person name="Moroney J.V."/>
            <person name="Moseley J."/>
            <person name="Napoli C."/>
            <person name="Nedelcu A.M."/>
            <person name="Niyogi K."/>
            <person name="Novoselov S.V."/>
            <person name="Paulsen I.T."/>
            <person name="Pazour G."/>
            <person name="Purton S."/>
            <person name="Ral J.P."/>
            <person name="Riano-Pachon D.M."/>
            <person name="Riekhof W."/>
            <person name="Rymarquis L."/>
            <person name="Schroda M."/>
            <person name="Stern D."/>
            <person name="Umen J."/>
            <person name="Willows R."/>
            <person name="Wilson N."/>
            <person name="Zimmer S.L."/>
            <person name="Allmer J."/>
            <person name="Balk J."/>
            <person name="Bisova K."/>
            <person name="Chen C.J."/>
            <person name="Elias M."/>
            <person name="Gendler K."/>
            <person name="Hauser C."/>
            <person name="Lamb M.R."/>
            <person name="Ledford H."/>
            <person name="Long J.C."/>
            <person name="Minagawa J."/>
            <person name="Page M.D."/>
            <person name="Pan J."/>
            <person name="Pootakham W."/>
            <person name="Roje S."/>
            <person name="Rose A."/>
            <person name="Stahlberg E."/>
            <person name="Terauchi A.M."/>
            <person name="Yang P."/>
            <person name="Ball S."/>
            <person name="Bowler C."/>
            <person name="Dieckmann C.L."/>
            <person name="Gladyshev V.N."/>
            <person name="Green P."/>
            <person name="Jorgensen R."/>
            <person name="Mayfield S."/>
            <person name="Mueller-Roeber B."/>
            <person name="Rajamani S."/>
            <person name="Sayre R.T."/>
            <person name="Brokstein P."/>
            <person name="Dubchak I."/>
            <person name="Goodstein D."/>
            <person name="Hornick L."/>
            <person name="Huang Y.W."/>
            <person name="Jhaveri J."/>
            <person name="Luo Y."/>
            <person name="Martinez D."/>
            <person name="Ngau W.C."/>
            <person name="Otillar B."/>
            <person name="Poliakov A."/>
            <person name="Porter A."/>
            <person name="Szajkowski L."/>
            <person name="Werner G."/>
            <person name="Zhou K."/>
            <person name="Grigoriev I.V."/>
            <person name="Rokhsar D.S."/>
            <person name="Grossman A.R."/>
        </authorList>
    </citation>
    <scope>NUCLEOTIDE SEQUENCE [LARGE SCALE GENOMIC DNA]</scope>
    <source>
        <strain evidence="3">CC-503</strain>
    </source>
</reference>
<dbReference type="AlphaFoldDB" id="A0A2K3DLP8"/>
<dbReference type="EMBL" id="CM008968">
    <property type="protein sequence ID" value="PNW81466.1"/>
    <property type="molecule type" value="Genomic_DNA"/>
</dbReference>
<name>A0A2K3DLP8_CHLRE</name>
<dbReference type="InParanoid" id="A0A2K3DLP8"/>
<dbReference type="GeneID" id="66054247"/>
<dbReference type="RefSeq" id="XP_042923250.1">
    <property type="nucleotide sequence ID" value="XM_043064682.1"/>
</dbReference>
<gene>
    <name evidence="2" type="ORF">CHLRE_07g357150v5</name>
</gene>
<dbReference type="OrthoDB" id="550626at2759"/>
<feature type="region of interest" description="Disordered" evidence="1">
    <location>
        <begin position="1"/>
        <end position="151"/>
    </location>
</feature>
<keyword evidence="3" id="KW-1185">Reference proteome</keyword>
<dbReference type="Proteomes" id="UP000006906">
    <property type="component" value="Chromosome 7"/>
</dbReference>
<evidence type="ECO:0000313" key="2">
    <source>
        <dbReference type="EMBL" id="PNW81466.1"/>
    </source>
</evidence>
<protein>
    <submittedName>
        <fullName evidence="2">Uncharacterized protein</fullName>
    </submittedName>
</protein>
<feature type="compositionally biased region" description="Gly residues" evidence="1">
    <location>
        <begin position="93"/>
        <end position="105"/>
    </location>
</feature>
<dbReference type="KEGG" id="cre:CHLRE_07g357150v5"/>
<organism evidence="2 3">
    <name type="scientific">Chlamydomonas reinhardtii</name>
    <name type="common">Chlamydomonas smithii</name>
    <dbReference type="NCBI Taxonomy" id="3055"/>
    <lineage>
        <taxon>Eukaryota</taxon>
        <taxon>Viridiplantae</taxon>
        <taxon>Chlorophyta</taxon>
        <taxon>core chlorophytes</taxon>
        <taxon>Chlorophyceae</taxon>
        <taxon>CS clade</taxon>
        <taxon>Chlamydomonadales</taxon>
        <taxon>Chlamydomonadaceae</taxon>
        <taxon>Chlamydomonas</taxon>
    </lineage>
</organism>
<evidence type="ECO:0000256" key="1">
    <source>
        <dbReference type="SAM" id="MobiDB-lite"/>
    </source>
</evidence>
<evidence type="ECO:0000313" key="3">
    <source>
        <dbReference type="Proteomes" id="UP000006906"/>
    </source>
</evidence>
<feature type="compositionally biased region" description="Low complexity" evidence="1">
    <location>
        <begin position="106"/>
        <end position="139"/>
    </location>
</feature>
<accession>A0A2K3DLP8</accession>
<feature type="compositionally biased region" description="Gly residues" evidence="1">
    <location>
        <begin position="71"/>
        <end position="85"/>
    </location>
</feature>
<proteinExistence type="predicted"/>